<dbReference type="Proteomes" id="UP000886520">
    <property type="component" value="Chromosome 20"/>
</dbReference>
<dbReference type="AlphaFoldDB" id="A0A9D4Z7Z9"/>
<evidence type="ECO:0000313" key="1">
    <source>
        <dbReference type="EMBL" id="KAI5064042.1"/>
    </source>
</evidence>
<organism evidence="1 2">
    <name type="scientific">Adiantum capillus-veneris</name>
    <name type="common">Maidenhair fern</name>
    <dbReference type="NCBI Taxonomy" id="13818"/>
    <lineage>
        <taxon>Eukaryota</taxon>
        <taxon>Viridiplantae</taxon>
        <taxon>Streptophyta</taxon>
        <taxon>Embryophyta</taxon>
        <taxon>Tracheophyta</taxon>
        <taxon>Polypodiopsida</taxon>
        <taxon>Polypodiidae</taxon>
        <taxon>Polypodiales</taxon>
        <taxon>Pteridineae</taxon>
        <taxon>Pteridaceae</taxon>
        <taxon>Vittarioideae</taxon>
        <taxon>Adiantum</taxon>
    </lineage>
</organism>
<proteinExistence type="predicted"/>
<protein>
    <submittedName>
        <fullName evidence="1">Uncharacterized protein</fullName>
    </submittedName>
</protein>
<reference evidence="1" key="1">
    <citation type="submission" date="2021-01" db="EMBL/GenBank/DDBJ databases">
        <title>Adiantum capillus-veneris genome.</title>
        <authorList>
            <person name="Fang Y."/>
            <person name="Liao Q."/>
        </authorList>
    </citation>
    <scope>NUCLEOTIDE SEQUENCE</scope>
    <source>
        <strain evidence="1">H3</strain>
        <tissue evidence="1">Leaf</tissue>
    </source>
</reference>
<gene>
    <name evidence="1" type="ORF">GOP47_0020712</name>
</gene>
<evidence type="ECO:0000313" key="2">
    <source>
        <dbReference type="Proteomes" id="UP000886520"/>
    </source>
</evidence>
<dbReference type="EMBL" id="JABFUD020000020">
    <property type="protein sequence ID" value="KAI5064042.1"/>
    <property type="molecule type" value="Genomic_DNA"/>
</dbReference>
<accession>A0A9D4Z7Z9</accession>
<keyword evidence="2" id="KW-1185">Reference proteome</keyword>
<comment type="caution">
    <text evidence="1">The sequence shown here is derived from an EMBL/GenBank/DDBJ whole genome shotgun (WGS) entry which is preliminary data.</text>
</comment>
<name>A0A9D4Z7Z9_ADICA</name>
<sequence length="468" mass="52728">MSAQVSNEFWRLFAIYINKLCKEPSSSSTQEQLEDQVLPLLDRLDFLSHCRDLQALETILTSLYAAGYQLPLSSLKALSADLLFKGLSKPRFDGVASDVKCSKVAFGLAKRSLHYNFHDFREALAAALTKLTPDSKLSDNALQMRLCALEEEICWSICDENQLLQYVTEADEHVSNNVRNPEDGQESILAEEGSRLAGFIRCGLQSQDANARLQTLKLAVACSFHSYFVFTKFFPLFQTALYLEDFDFRQYVFAALMDLIYMHHKNLSFSAISHLVLPFLYAPTVGLQLVAVIGCGRLLLYDCFPEEMECLLGAMMERYVYDQHINVPPNARSKDDHNGNLKLKAVVKALHCFFQEYSGGKKLHQDEIANALVYMCLEKVEEGVILLVHGSNQQGLCMKDNPERSEEARRLHLVLHFGLSISENTLDALLDSLVLNINEQRGAAPVPHPMASLLSRNSCRDWLLQSSL</sequence>
<dbReference type="OrthoDB" id="1895928at2759"/>